<dbReference type="EMBL" id="CP036261">
    <property type="protein sequence ID" value="QDS91238.1"/>
    <property type="molecule type" value="Genomic_DNA"/>
</dbReference>
<proteinExistence type="predicted"/>
<dbReference type="AlphaFoldDB" id="A0A517M8M6"/>
<gene>
    <name evidence="1" type="ORF">EC9_54620</name>
</gene>
<name>A0A517M8M6_9BACT</name>
<organism evidence="1 2">
    <name type="scientific">Rosistilla ulvae</name>
    <dbReference type="NCBI Taxonomy" id="1930277"/>
    <lineage>
        <taxon>Bacteria</taxon>
        <taxon>Pseudomonadati</taxon>
        <taxon>Planctomycetota</taxon>
        <taxon>Planctomycetia</taxon>
        <taxon>Pirellulales</taxon>
        <taxon>Pirellulaceae</taxon>
        <taxon>Rosistilla</taxon>
    </lineage>
</organism>
<sequence>MGFPRGLCNLAVFDDEYRSYASVERGANSSVWWQRSAVTRISHSLGHLQIKRQHRIVGTMRHDRLRRQGICWNREFLERMLSGSIAISYLHWTRIVASRGVRGEQGIREGLQ</sequence>
<keyword evidence="2" id="KW-1185">Reference proteome</keyword>
<dbReference type="KEGG" id="ruv:EC9_54620"/>
<evidence type="ECO:0000313" key="2">
    <source>
        <dbReference type="Proteomes" id="UP000319557"/>
    </source>
</evidence>
<reference evidence="1 2" key="1">
    <citation type="submission" date="2019-02" db="EMBL/GenBank/DDBJ databases">
        <title>Deep-cultivation of Planctomycetes and their phenomic and genomic characterization uncovers novel biology.</title>
        <authorList>
            <person name="Wiegand S."/>
            <person name="Jogler M."/>
            <person name="Boedeker C."/>
            <person name="Pinto D."/>
            <person name="Vollmers J."/>
            <person name="Rivas-Marin E."/>
            <person name="Kohn T."/>
            <person name="Peeters S.H."/>
            <person name="Heuer A."/>
            <person name="Rast P."/>
            <person name="Oberbeckmann S."/>
            <person name="Bunk B."/>
            <person name="Jeske O."/>
            <person name="Meyerdierks A."/>
            <person name="Storesund J.E."/>
            <person name="Kallscheuer N."/>
            <person name="Luecker S."/>
            <person name="Lage O.M."/>
            <person name="Pohl T."/>
            <person name="Merkel B.J."/>
            <person name="Hornburger P."/>
            <person name="Mueller R.-W."/>
            <person name="Bruemmer F."/>
            <person name="Labrenz M."/>
            <person name="Spormann A.M."/>
            <person name="Op den Camp H."/>
            <person name="Overmann J."/>
            <person name="Amann R."/>
            <person name="Jetten M.S.M."/>
            <person name="Mascher T."/>
            <person name="Medema M.H."/>
            <person name="Devos D.P."/>
            <person name="Kaster A.-K."/>
            <person name="Ovreas L."/>
            <person name="Rohde M."/>
            <person name="Galperin M.Y."/>
            <person name="Jogler C."/>
        </authorList>
    </citation>
    <scope>NUCLEOTIDE SEQUENCE [LARGE SCALE GENOMIC DNA]</scope>
    <source>
        <strain evidence="1 2">EC9</strain>
    </source>
</reference>
<protein>
    <submittedName>
        <fullName evidence="1">Uncharacterized protein</fullName>
    </submittedName>
</protein>
<dbReference type="Proteomes" id="UP000319557">
    <property type="component" value="Chromosome"/>
</dbReference>
<accession>A0A517M8M6</accession>
<evidence type="ECO:0000313" key="1">
    <source>
        <dbReference type="EMBL" id="QDS91238.1"/>
    </source>
</evidence>